<reference evidence="2 3" key="1">
    <citation type="submission" date="2016-02" db="EMBL/GenBank/DDBJ databases">
        <title>Genome analysis of coral dinoflagellate symbionts highlights evolutionary adaptations to a symbiotic lifestyle.</title>
        <authorList>
            <person name="Aranda M."/>
            <person name="Li Y."/>
            <person name="Liew Y.J."/>
            <person name="Baumgarten S."/>
            <person name="Simakov O."/>
            <person name="Wilson M."/>
            <person name="Piel J."/>
            <person name="Ashoor H."/>
            <person name="Bougouffa S."/>
            <person name="Bajic V.B."/>
            <person name="Ryu T."/>
            <person name="Ravasi T."/>
            <person name="Bayer T."/>
            <person name="Micklem G."/>
            <person name="Kim H."/>
            <person name="Bhak J."/>
            <person name="Lajeunesse T.C."/>
            <person name="Voolstra C.R."/>
        </authorList>
    </citation>
    <scope>NUCLEOTIDE SEQUENCE [LARGE SCALE GENOMIC DNA]</scope>
    <source>
        <strain evidence="2 3">CCMP2467</strain>
    </source>
</reference>
<dbReference type="Proteomes" id="UP000186817">
    <property type="component" value="Unassembled WGS sequence"/>
</dbReference>
<keyword evidence="1" id="KW-0472">Membrane</keyword>
<organism evidence="2 3">
    <name type="scientific">Symbiodinium microadriaticum</name>
    <name type="common">Dinoflagellate</name>
    <name type="synonym">Zooxanthella microadriatica</name>
    <dbReference type="NCBI Taxonomy" id="2951"/>
    <lineage>
        <taxon>Eukaryota</taxon>
        <taxon>Sar</taxon>
        <taxon>Alveolata</taxon>
        <taxon>Dinophyceae</taxon>
        <taxon>Suessiales</taxon>
        <taxon>Symbiodiniaceae</taxon>
        <taxon>Symbiodinium</taxon>
    </lineage>
</organism>
<name>A0A1Q9C7K1_SYMMI</name>
<dbReference type="EMBL" id="LSRX01001551">
    <property type="protein sequence ID" value="OLP78865.1"/>
    <property type="molecule type" value="Genomic_DNA"/>
</dbReference>
<keyword evidence="1" id="KW-0812">Transmembrane</keyword>
<dbReference type="OrthoDB" id="450431at2759"/>
<evidence type="ECO:0000256" key="1">
    <source>
        <dbReference type="SAM" id="Phobius"/>
    </source>
</evidence>
<sequence>MNNGCWINLFMLMMRKSANDNSTEAADVVRREPRQAWRSACNFLVFELPDHQSYMAFMVINCMHKNWRGNVKWLDLPLASMHQLFRQQKRYDVLGSWGDDLSRIDEDTGISRNVTDDEVLAYGQSLRDHEDPTGIHLLNKFKTNQLIAKLMRGNIFLMVIFLQANRASSTVPVTREEAGAVSEVRAKIDGNATGDVINGMKMHPEPDATRVNIDGTTTNGMGDLLRALCRSLRLQLHMLDMAPHFVQISSMHWSFQDVAKLPLTYNLFAGLQGRIGVAEPVSEVDAGPLGLASLRGVKYQGSSWAWPLGDWMAGILLAFLVALIACAAFRVTSRRKLEPLISEAEGSTEMCE</sequence>
<comment type="caution">
    <text evidence="2">The sequence shown here is derived from an EMBL/GenBank/DDBJ whole genome shotgun (WGS) entry which is preliminary data.</text>
</comment>
<feature type="transmembrane region" description="Helical" evidence="1">
    <location>
        <begin position="311"/>
        <end position="331"/>
    </location>
</feature>
<keyword evidence="1" id="KW-1133">Transmembrane helix</keyword>
<dbReference type="AlphaFoldDB" id="A0A1Q9C7K1"/>
<proteinExistence type="predicted"/>
<evidence type="ECO:0000313" key="3">
    <source>
        <dbReference type="Proteomes" id="UP000186817"/>
    </source>
</evidence>
<gene>
    <name evidence="2" type="ORF">AK812_SmicGene40905</name>
</gene>
<keyword evidence="3" id="KW-1185">Reference proteome</keyword>
<accession>A0A1Q9C7K1</accession>
<protein>
    <submittedName>
        <fullName evidence="2">Uncharacterized protein</fullName>
    </submittedName>
</protein>
<evidence type="ECO:0000313" key="2">
    <source>
        <dbReference type="EMBL" id="OLP78865.1"/>
    </source>
</evidence>